<feature type="chain" id="PRO_5028834799" evidence="2">
    <location>
        <begin position="30"/>
        <end position="109"/>
    </location>
</feature>
<evidence type="ECO:0000256" key="1">
    <source>
        <dbReference type="SAM" id="Phobius"/>
    </source>
</evidence>
<protein>
    <submittedName>
        <fullName evidence="4">Secreted protein</fullName>
    </submittedName>
</protein>
<organism evidence="3 4">
    <name type="scientific">Echinococcus granulosus</name>
    <name type="common">Hydatid tapeworm</name>
    <dbReference type="NCBI Taxonomy" id="6210"/>
    <lineage>
        <taxon>Eukaryota</taxon>
        <taxon>Metazoa</taxon>
        <taxon>Spiralia</taxon>
        <taxon>Lophotrochozoa</taxon>
        <taxon>Platyhelminthes</taxon>
        <taxon>Cestoda</taxon>
        <taxon>Eucestoda</taxon>
        <taxon>Cyclophyllidea</taxon>
        <taxon>Taeniidae</taxon>
        <taxon>Echinococcus</taxon>
        <taxon>Echinococcus granulosus group</taxon>
    </lineage>
</organism>
<proteinExistence type="predicted"/>
<keyword evidence="1" id="KW-0472">Membrane</keyword>
<feature type="transmembrane region" description="Helical" evidence="1">
    <location>
        <begin position="75"/>
        <end position="98"/>
    </location>
</feature>
<dbReference type="Proteomes" id="UP000492820">
    <property type="component" value="Unassembled WGS sequence"/>
</dbReference>
<evidence type="ECO:0000256" key="2">
    <source>
        <dbReference type="SAM" id="SignalP"/>
    </source>
</evidence>
<evidence type="ECO:0000313" key="3">
    <source>
        <dbReference type="Proteomes" id="UP000492820"/>
    </source>
</evidence>
<dbReference type="AlphaFoldDB" id="A0A7E4ZEL6"/>
<feature type="signal peptide" evidence="2">
    <location>
        <begin position="1"/>
        <end position="29"/>
    </location>
</feature>
<evidence type="ECO:0000313" key="4">
    <source>
        <dbReference type="WBParaSite" id="EgrG_002002100"/>
    </source>
</evidence>
<keyword evidence="1" id="KW-1133">Transmembrane helix</keyword>
<accession>A0A7E4ZEL6</accession>
<keyword evidence="1" id="KW-0812">Transmembrane</keyword>
<name>A0A7E4ZEL6_ECHGR</name>
<dbReference type="WBParaSite" id="EgrG_002002100">
    <property type="protein sequence ID" value="EgrG_002002100"/>
    <property type="gene ID" value="EgrG_002002100"/>
</dbReference>
<reference evidence="4" key="2">
    <citation type="submission" date="2020-10" db="UniProtKB">
        <authorList>
            <consortium name="WormBaseParasite"/>
        </authorList>
    </citation>
    <scope>IDENTIFICATION</scope>
</reference>
<sequence length="109" mass="11933">MMLSAFVALILILLVLIVLLSLLIEDVKTAVENIDVHIIVGTEGCVTTRLHARSTTAVSVGDRTGGSSQDAQIEVILAVVLLSFALRVYQSSILVITWSERRNKQRKCQ</sequence>
<keyword evidence="2" id="KW-0732">Signal</keyword>
<reference evidence="3" key="1">
    <citation type="journal article" date="2013" name="Nature">
        <title>The genomes of four tapeworm species reveal adaptations to parasitism.</title>
        <authorList>
            <person name="Tsai I.J."/>
            <person name="Zarowiecki M."/>
            <person name="Holroyd N."/>
            <person name="Garciarrubio A."/>
            <person name="Sanchez-Flores A."/>
            <person name="Brooks K.L."/>
            <person name="Tracey A."/>
            <person name="Bobes R.J."/>
            <person name="Fragoso G."/>
            <person name="Sciutto E."/>
            <person name="Aslett M."/>
            <person name="Beasley H."/>
            <person name="Bennett H.M."/>
            <person name="Cai J."/>
            <person name="Camicia F."/>
            <person name="Clark R."/>
            <person name="Cucher M."/>
            <person name="De Silva N."/>
            <person name="Day T.A."/>
            <person name="Deplazes P."/>
            <person name="Estrada K."/>
            <person name="Fernandez C."/>
            <person name="Holland P.W."/>
            <person name="Hou J."/>
            <person name="Hu S."/>
            <person name="Huckvale T."/>
            <person name="Hung S.S."/>
            <person name="Kamenetzky L."/>
            <person name="Keane J.A."/>
            <person name="Kiss F."/>
            <person name="Koziol U."/>
            <person name="Lambert O."/>
            <person name="Liu K."/>
            <person name="Luo X."/>
            <person name="Luo Y."/>
            <person name="Macchiaroli N."/>
            <person name="Nichol S."/>
            <person name="Paps J."/>
            <person name="Parkinson J."/>
            <person name="Pouchkina-Stantcheva N."/>
            <person name="Riddiford N."/>
            <person name="Rosenzvit M."/>
            <person name="Salinas G."/>
            <person name="Wasmuth J.D."/>
            <person name="Zamanian M."/>
            <person name="Zheng Y."/>
            <person name="Cai X."/>
            <person name="Soberon X."/>
            <person name="Olson P.D."/>
            <person name="Laclette J.P."/>
            <person name="Brehm K."/>
            <person name="Berriman M."/>
            <person name="Garciarrubio A."/>
            <person name="Bobes R.J."/>
            <person name="Fragoso G."/>
            <person name="Sanchez-Flores A."/>
            <person name="Estrada K."/>
            <person name="Cevallos M.A."/>
            <person name="Morett E."/>
            <person name="Gonzalez V."/>
            <person name="Portillo T."/>
            <person name="Ochoa-Leyva A."/>
            <person name="Jose M.V."/>
            <person name="Sciutto E."/>
            <person name="Landa A."/>
            <person name="Jimenez L."/>
            <person name="Valdes V."/>
            <person name="Carrero J.C."/>
            <person name="Larralde C."/>
            <person name="Morales-Montor J."/>
            <person name="Limon-Lason J."/>
            <person name="Soberon X."/>
            <person name="Laclette J.P."/>
        </authorList>
    </citation>
    <scope>NUCLEOTIDE SEQUENCE [LARGE SCALE GENOMIC DNA]</scope>
</reference>